<dbReference type="SUPFAM" id="SSF81321">
    <property type="entry name" value="Family A G protein-coupled receptor-like"/>
    <property type="match status" value="1"/>
</dbReference>
<keyword evidence="5 9" id="KW-0297">G-protein coupled receptor</keyword>
<keyword evidence="6 10" id="KW-0472">Membrane</keyword>
<dbReference type="InterPro" id="IPR050569">
    <property type="entry name" value="TAAR"/>
</dbReference>
<feature type="transmembrane region" description="Helical" evidence="10">
    <location>
        <begin position="148"/>
        <end position="167"/>
    </location>
</feature>
<name>A0AAU9X8L7_9CNID</name>
<dbReference type="Pfam" id="PF00001">
    <property type="entry name" value="7tm_1"/>
    <property type="match status" value="1"/>
</dbReference>
<dbReference type="EMBL" id="CALNXJ010000033">
    <property type="protein sequence ID" value="CAH3139827.1"/>
    <property type="molecule type" value="Genomic_DNA"/>
</dbReference>
<dbReference type="GO" id="GO:0005886">
    <property type="term" value="C:plasma membrane"/>
    <property type="evidence" value="ECO:0007669"/>
    <property type="project" value="UniProtKB-SubCell"/>
</dbReference>
<evidence type="ECO:0000256" key="8">
    <source>
        <dbReference type="ARBA" id="ARBA00023224"/>
    </source>
</evidence>
<evidence type="ECO:0000256" key="7">
    <source>
        <dbReference type="ARBA" id="ARBA00023170"/>
    </source>
</evidence>
<dbReference type="AlphaFoldDB" id="A0AAU9X8L7"/>
<evidence type="ECO:0000256" key="3">
    <source>
        <dbReference type="ARBA" id="ARBA00022692"/>
    </source>
</evidence>
<evidence type="ECO:0000313" key="12">
    <source>
        <dbReference type="EMBL" id="CAH3139827.1"/>
    </source>
</evidence>
<protein>
    <recommendedName>
        <fullName evidence="11">G-protein coupled receptors family 1 profile domain-containing protein</fullName>
    </recommendedName>
</protein>
<feature type="transmembrane region" description="Helical" evidence="10">
    <location>
        <begin position="197"/>
        <end position="221"/>
    </location>
</feature>
<dbReference type="GO" id="GO:0004930">
    <property type="term" value="F:G protein-coupled receptor activity"/>
    <property type="evidence" value="ECO:0007669"/>
    <property type="project" value="UniProtKB-KW"/>
</dbReference>
<evidence type="ECO:0000256" key="10">
    <source>
        <dbReference type="SAM" id="Phobius"/>
    </source>
</evidence>
<dbReference type="PRINTS" id="PR00237">
    <property type="entry name" value="GPCRRHODOPSN"/>
</dbReference>
<dbReference type="SMART" id="SM01381">
    <property type="entry name" value="7TM_GPCR_Srsx"/>
    <property type="match status" value="1"/>
</dbReference>
<dbReference type="InterPro" id="IPR000276">
    <property type="entry name" value="GPCR_Rhodpsn"/>
</dbReference>
<evidence type="ECO:0000313" key="13">
    <source>
        <dbReference type="Proteomes" id="UP001159428"/>
    </source>
</evidence>
<organism evidence="12 13">
    <name type="scientific">Pocillopora meandrina</name>
    <dbReference type="NCBI Taxonomy" id="46732"/>
    <lineage>
        <taxon>Eukaryota</taxon>
        <taxon>Metazoa</taxon>
        <taxon>Cnidaria</taxon>
        <taxon>Anthozoa</taxon>
        <taxon>Hexacorallia</taxon>
        <taxon>Scleractinia</taxon>
        <taxon>Astrocoeniina</taxon>
        <taxon>Pocilloporidae</taxon>
        <taxon>Pocillopora</taxon>
    </lineage>
</organism>
<dbReference type="Gene3D" id="1.20.1070.10">
    <property type="entry name" value="Rhodopsin 7-helix transmembrane proteins"/>
    <property type="match status" value="1"/>
</dbReference>
<proteinExistence type="inferred from homology"/>
<keyword evidence="2" id="KW-1003">Cell membrane</keyword>
<accession>A0AAU9X8L7</accession>
<feature type="transmembrane region" description="Helical" evidence="10">
    <location>
        <begin position="31"/>
        <end position="56"/>
    </location>
</feature>
<feature type="transmembrane region" description="Helical" evidence="10">
    <location>
        <begin position="294"/>
        <end position="318"/>
    </location>
</feature>
<feature type="domain" description="G-protein coupled receptors family 1 profile" evidence="11">
    <location>
        <begin position="48"/>
        <end position="315"/>
    </location>
</feature>
<evidence type="ECO:0000256" key="6">
    <source>
        <dbReference type="ARBA" id="ARBA00023136"/>
    </source>
</evidence>
<comment type="subcellular location">
    <subcellularLocation>
        <location evidence="1">Cell membrane</location>
        <topology evidence="1">Multi-pass membrane protein</topology>
    </subcellularLocation>
</comment>
<dbReference type="PROSITE" id="PS50262">
    <property type="entry name" value="G_PROTEIN_RECEP_F1_2"/>
    <property type="match status" value="1"/>
</dbReference>
<keyword evidence="3 9" id="KW-0812">Transmembrane</keyword>
<evidence type="ECO:0000256" key="5">
    <source>
        <dbReference type="ARBA" id="ARBA00023040"/>
    </source>
</evidence>
<feature type="transmembrane region" description="Helical" evidence="10">
    <location>
        <begin position="107"/>
        <end position="127"/>
    </location>
</feature>
<keyword evidence="8 9" id="KW-0807">Transducer</keyword>
<dbReference type="Proteomes" id="UP001159428">
    <property type="component" value="Unassembled WGS sequence"/>
</dbReference>
<feature type="transmembrane region" description="Helical" evidence="10">
    <location>
        <begin position="68"/>
        <end position="87"/>
    </location>
</feature>
<keyword evidence="13" id="KW-1185">Reference proteome</keyword>
<evidence type="ECO:0000256" key="1">
    <source>
        <dbReference type="ARBA" id="ARBA00004651"/>
    </source>
</evidence>
<dbReference type="PROSITE" id="PS00237">
    <property type="entry name" value="G_PROTEIN_RECEP_F1_1"/>
    <property type="match status" value="1"/>
</dbReference>
<keyword evidence="4 10" id="KW-1133">Transmembrane helix</keyword>
<gene>
    <name evidence="12" type="ORF">PMEA_00019004</name>
</gene>
<evidence type="ECO:0000256" key="9">
    <source>
        <dbReference type="RuleBase" id="RU000688"/>
    </source>
</evidence>
<feature type="transmembrane region" description="Helical" evidence="10">
    <location>
        <begin position="260"/>
        <end position="282"/>
    </location>
</feature>
<dbReference type="PANTHER" id="PTHR24249">
    <property type="entry name" value="HISTAMINE RECEPTOR-RELATED G-PROTEIN COUPLED RECEPTOR"/>
    <property type="match status" value="1"/>
</dbReference>
<comment type="caution">
    <text evidence="12">The sequence shown here is derived from an EMBL/GenBank/DDBJ whole genome shotgun (WGS) entry which is preliminary data.</text>
</comment>
<evidence type="ECO:0000259" key="11">
    <source>
        <dbReference type="PROSITE" id="PS50262"/>
    </source>
</evidence>
<reference evidence="12 13" key="1">
    <citation type="submission" date="2022-05" db="EMBL/GenBank/DDBJ databases">
        <authorList>
            <consortium name="Genoscope - CEA"/>
            <person name="William W."/>
        </authorList>
    </citation>
    <scope>NUCLEOTIDE SEQUENCE [LARGE SCALE GENOMIC DNA]</scope>
</reference>
<evidence type="ECO:0000256" key="2">
    <source>
        <dbReference type="ARBA" id="ARBA00022475"/>
    </source>
</evidence>
<keyword evidence="7 9" id="KW-0675">Receptor</keyword>
<sequence length="385" mass="43299">MEFNFSIANITSRTNLYSANERVSLILSPHITIIIVVFILLAIVIIAGNLLVLVSIRFNSRLRSPECILILSLSVADLMVGLFLLPVKIVELMSLHRARKFMWCDMTISLTLFVLSACLMNLVTVAFDRCLAISYTMRYNSFMTVPKVCFGIVMVWLTAFTVAFLPLSGVGTKSVKTQHLGRPCCFSDILEETYMGLYFAFICATPTVLITTAYLKIFLLARSQARRISSLRMYIEELSTYNGGPMNSPRPIRFARESKAAKTIAIVVGVFYLCWIPFFVSILSTTFKQEAVPYLNAALVTCLVYSNSALNPLIYGWLNQEFKTTYKRLAKSFLCLTRTRCLSSFRVTRIKKSPVRHTVTSTISATQSEIASQNFHPSACCTRNL</sequence>
<dbReference type="InterPro" id="IPR017452">
    <property type="entry name" value="GPCR_Rhodpsn_7TM"/>
</dbReference>
<evidence type="ECO:0000256" key="4">
    <source>
        <dbReference type="ARBA" id="ARBA00022989"/>
    </source>
</evidence>
<comment type="similarity">
    <text evidence="9">Belongs to the G-protein coupled receptor 1 family.</text>
</comment>